<accession>A0A6J4NRD6</accession>
<keyword evidence="6 10" id="KW-0067">ATP-binding</keyword>
<keyword evidence="4" id="KW-0677">Repeat</keyword>
<protein>
    <submittedName>
        <fullName evidence="10">L-arabinose ABC transporter, ATP-binding protein AraG</fullName>
    </submittedName>
</protein>
<evidence type="ECO:0000256" key="4">
    <source>
        <dbReference type="ARBA" id="ARBA00022737"/>
    </source>
</evidence>
<dbReference type="PANTHER" id="PTHR43790:SF9">
    <property type="entry name" value="GALACTOFURANOSE TRANSPORTER ATP-BINDING PROTEIN YTFR"/>
    <property type="match status" value="1"/>
</dbReference>
<dbReference type="GO" id="GO:0005524">
    <property type="term" value="F:ATP binding"/>
    <property type="evidence" value="ECO:0007669"/>
    <property type="project" value="UniProtKB-KW"/>
</dbReference>
<feature type="domain" description="ABC transporter" evidence="9">
    <location>
        <begin position="10"/>
        <end position="248"/>
    </location>
</feature>
<evidence type="ECO:0000256" key="3">
    <source>
        <dbReference type="ARBA" id="ARBA00022475"/>
    </source>
</evidence>
<evidence type="ECO:0000256" key="8">
    <source>
        <dbReference type="ARBA" id="ARBA00023136"/>
    </source>
</evidence>
<dbReference type="Pfam" id="PF00005">
    <property type="entry name" value="ABC_tran"/>
    <property type="match status" value="2"/>
</dbReference>
<dbReference type="InterPro" id="IPR003439">
    <property type="entry name" value="ABC_transporter-like_ATP-bd"/>
</dbReference>
<dbReference type="InterPro" id="IPR027417">
    <property type="entry name" value="P-loop_NTPase"/>
</dbReference>
<dbReference type="GO" id="GO:0016887">
    <property type="term" value="F:ATP hydrolysis activity"/>
    <property type="evidence" value="ECO:0007669"/>
    <property type="project" value="InterPro"/>
</dbReference>
<dbReference type="InterPro" id="IPR050107">
    <property type="entry name" value="ABC_carbohydrate_import_ATPase"/>
</dbReference>
<keyword evidence="7" id="KW-1278">Translocase</keyword>
<evidence type="ECO:0000256" key="5">
    <source>
        <dbReference type="ARBA" id="ARBA00022741"/>
    </source>
</evidence>
<keyword evidence="5" id="KW-0547">Nucleotide-binding</keyword>
<dbReference type="SMART" id="SM00382">
    <property type="entry name" value="AAA"/>
    <property type="match status" value="1"/>
</dbReference>
<keyword evidence="2" id="KW-0813">Transport</keyword>
<dbReference type="PANTHER" id="PTHR43790">
    <property type="entry name" value="CARBOHYDRATE TRANSPORT ATP-BINDING PROTEIN MG119-RELATED"/>
    <property type="match status" value="1"/>
</dbReference>
<evidence type="ECO:0000256" key="6">
    <source>
        <dbReference type="ARBA" id="ARBA00022840"/>
    </source>
</evidence>
<keyword evidence="8" id="KW-0472">Membrane</keyword>
<sequence length="400" mass="43831">MQNSTETLTLRMRGIGKTFPGVKALDDVDFELRAGEVMALVGENGAGKSTLLKILAGVYQPDEGEIFVAGEVVEISDPQDSQRRNIAMIYQELNLAAHLSVAENVFVGREPRTRLGLVDFRKMNRETRKLFEESLHTADIDPRIEVRRLSIAQKQLVEIARALSLEADVIVMDEPTSSLSESEVQVLLDLVRRLRDGGLAVIYVSHRLEEVFKISDRVTVLRDGQLVGVQSTEETNPDEIVRMMVGRELEDLYGEAEETQSSEAGLEVRDLMLPGTSQGISFRARAGEIVGLSGLMGAGRTELARAVFGADPVDGGTVLVEGAEVPPGSPGRSIAAGIGYVPEDRKLQGLFLGMSVRENVTAASSRHVGRGGFIRFREDRRLAEESREQLEIRTSSVEQS</sequence>
<gene>
    <name evidence="10" type="ORF">AVDCRST_MAG01-01-726</name>
</gene>
<evidence type="ECO:0000259" key="9">
    <source>
        <dbReference type="PROSITE" id="PS50893"/>
    </source>
</evidence>
<dbReference type="EMBL" id="CADCUW010000115">
    <property type="protein sequence ID" value="CAA9395236.1"/>
    <property type="molecule type" value="Genomic_DNA"/>
</dbReference>
<dbReference type="CDD" id="cd03216">
    <property type="entry name" value="ABC_Carb_Monos_I"/>
    <property type="match status" value="1"/>
</dbReference>
<comment type="subcellular location">
    <subcellularLocation>
        <location evidence="1">Cell membrane</location>
        <topology evidence="1">Peripheral membrane protein</topology>
    </subcellularLocation>
</comment>
<proteinExistence type="predicted"/>
<name>A0A6J4NRD6_9ACTN</name>
<evidence type="ECO:0000256" key="2">
    <source>
        <dbReference type="ARBA" id="ARBA00022448"/>
    </source>
</evidence>
<keyword evidence="3" id="KW-1003">Cell membrane</keyword>
<evidence type="ECO:0000313" key="10">
    <source>
        <dbReference type="EMBL" id="CAA9395236.1"/>
    </source>
</evidence>
<dbReference type="AlphaFoldDB" id="A0A6J4NRD6"/>
<evidence type="ECO:0000256" key="7">
    <source>
        <dbReference type="ARBA" id="ARBA00022967"/>
    </source>
</evidence>
<dbReference type="Gene3D" id="3.40.50.300">
    <property type="entry name" value="P-loop containing nucleotide triphosphate hydrolases"/>
    <property type="match status" value="2"/>
</dbReference>
<dbReference type="PROSITE" id="PS50893">
    <property type="entry name" value="ABC_TRANSPORTER_2"/>
    <property type="match status" value="1"/>
</dbReference>
<dbReference type="SUPFAM" id="SSF52540">
    <property type="entry name" value="P-loop containing nucleoside triphosphate hydrolases"/>
    <property type="match status" value="2"/>
</dbReference>
<feature type="non-terminal residue" evidence="10">
    <location>
        <position position="400"/>
    </location>
</feature>
<dbReference type="GO" id="GO:0005886">
    <property type="term" value="C:plasma membrane"/>
    <property type="evidence" value="ECO:0007669"/>
    <property type="project" value="UniProtKB-SubCell"/>
</dbReference>
<dbReference type="InterPro" id="IPR003593">
    <property type="entry name" value="AAA+_ATPase"/>
</dbReference>
<dbReference type="FunFam" id="3.40.50.300:FF:000127">
    <property type="entry name" value="Ribose import ATP-binding protein RbsA"/>
    <property type="match status" value="1"/>
</dbReference>
<reference evidence="10" key="1">
    <citation type="submission" date="2020-02" db="EMBL/GenBank/DDBJ databases">
        <authorList>
            <person name="Meier V. D."/>
        </authorList>
    </citation>
    <scope>NUCLEOTIDE SEQUENCE</scope>
    <source>
        <strain evidence="10">AVDCRST_MAG01</strain>
    </source>
</reference>
<organism evidence="10">
    <name type="scientific">uncultured Rubrobacteraceae bacterium</name>
    <dbReference type="NCBI Taxonomy" id="349277"/>
    <lineage>
        <taxon>Bacteria</taxon>
        <taxon>Bacillati</taxon>
        <taxon>Actinomycetota</taxon>
        <taxon>Rubrobacteria</taxon>
        <taxon>Rubrobacterales</taxon>
        <taxon>Rubrobacteraceae</taxon>
        <taxon>environmental samples</taxon>
    </lineage>
</organism>
<evidence type="ECO:0000256" key="1">
    <source>
        <dbReference type="ARBA" id="ARBA00004202"/>
    </source>
</evidence>